<dbReference type="RefSeq" id="WP_146479604.1">
    <property type="nucleotide sequence ID" value="NZ_CP042266.1"/>
</dbReference>
<keyword evidence="3" id="KW-1185">Reference proteome</keyword>
<protein>
    <recommendedName>
        <fullName evidence="4">Integral membrane protein</fullName>
    </recommendedName>
</protein>
<dbReference type="OrthoDB" id="4328115at2"/>
<evidence type="ECO:0008006" key="4">
    <source>
        <dbReference type="Google" id="ProtNLM"/>
    </source>
</evidence>
<evidence type="ECO:0000313" key="2">
    <source>
        <dbReference type="EMBL" id="QDY76307.1"/>
    </source>
</evidence>
<accession>A0A5B8J4W2</accession>
<organism evidence="2 3">
    <name type="scientific">Streptomyces qinzhouensis</name>
    <dbReference type="NCBI Taxonomy" id="2599401"/>
    <lineage>
        <taxon>Bacteria</taxon>
        <taxon>Bacillati</taxon>
        <taxon>Actinomycetota</taxon>
        <taxon>Actinomycetes</taxon>
        <taxon>Kitasatosporales</taxon>
        <taxon>Streptomycetaceae</taxon>
        <taxon>Streptomyces</taxon>
    </lineage>
</organism>
<evidence type="ECO:0000256" key="1">
    <source>
        <dbReference type="SAM" id="Phobius"/>
    </source>
</evidence>
<reference evidence="2 3" key="1">
    <citation type="submission" date="2019-07" db="EMBL/GenBank/DDBJ databases">
        <authorList>
            <person name="Zhu P."/>
        </authorList>
    </citation>
    <scope>NUCLEOTIDE SEQUENCE [LARGE SCALE GENOMIC DNA]</scope>
    <source>
        <strain evidence="2 3">SSL-25</strain>
    </source>
</reference>
<sequence>MDFSGKRLRVLRAAIFTAVVVTLSAASHVLLSRAPLPWFTVAALSAGVFAVAYALSGRERGFGRIAGLLVPLELAADTVFNGSQNACYGPGGGPVTGSLRALGLDVLCGGPIGAPLPGVAGITGADGGAMGLPVSPGAATPWLLLGVHITVGLLASLWLWQGEAALAGLLRTVEASAFRPLLLAVAVVVAARRPVRRGPRPAPRRAGFRTLLLVHALGRRGPPRPAAALALAA</sequence>
<gene>
    <name evidence="2" type="ORF">FQU76_06925</name>
</gene>
<keyword evidence="1" id="KW-0472">Membrane</keyword>
<evidence type="ECO:0000313" key="3">
    <source>
        <dbReference type="Proteomes" id="UP000320580"/>
    </source>
</evidence>
<feature type="transmembrane region" description="Helical" evidence="1">
    <location>
        <begin position="142"/>
        <end position="161"/>
    </location>
</feature>
<dbReference type="Proteomes" id="UP000320580">
    <property type="component" value="Chromosome"/>
</dbReference>
<dbReference type="EMBL" id="CP042266">
    <property type="protein sequence ID" value="QDY76307.1"/>
    <property type="molecule type" value="Genomic_DNA"/>
</dbReference>
<dbReference type="KEGG" id="sqz:FQU76_06925"/>
<name>A0A5B8J4W2_9ACTN</name>
<proteinExistence type="predicted"/>
<keyword evidence="1" id="KW-0812">Transmembrane</keyword>
<dbReference type="AlphaFoldDB" id="A0A5B8J4W2"/>
<keyword evidence="1" id="KW-1133">Transmembrane helix</keyword>
<feature type="transmembrane region" description="Helical" evidence="1">
    <location>
        <begin position="36"/>
        <end position="55"/>
    </location>
</feature>